<organism evidence="3 4">
    <name type="scientific">Furfurilactobacillus siliginis</name>
    <dbReference type="NCBI Taxonomy" id="348151"/>
    <lineage>
        <taxon>Bacteria</taxon>
        <taxon>Bacillati</taxon>
        <taxon>Bacillota</taxon>
        <taxon>Bacilli</taxon>
        <taxon>Lactobacillales</taxon>
        <taxon>Lactobacillaceae</taxon>
        <taxon>Furfurilactobacillus</taxon>
    </lineage>
</organism>
<dbReference type="EMBL" id="BJUD01000009">
    <property type="protein sequence ID" value="GEK28397.1"/>
    <property type="molecule type" value="Genomic_DNA"/>
</dbReference>
<evidence type="ECO:0000313" key="5">
    <source>
        <dbReference type="Proteomes" id="UP000321429"/>
    </source>
</evidence>
<keyword evidence="1" id="KW-0472">Membrane</keyword>
<dbReference type="AlphaFoldDB" id="A0A0R2L724"/>
<keyword evidence="4" id="KW-1185">Reference proteome</keyword>
<evidence type="ECO:0000313" key="2">
    <source>
        <dbReference type="EMBL" id="GEK28397.1"/>
    </source>
</evidence>
<proteinExistence type="predicted"/>
<reference evidence="2 5" key="2">
    <citation type="submission" date="2019-07" db="EMBL/GenBank/DDBJ databases">
        <title>Whole genome shotgun sequence of Lactobacillus siliginis NBRC 101315.</title>
        <authorList>
            <person name="Hosoyama A."/>
            <person name="Uohara A."/>
            <person name="Ohji S."/>
            <person name="Ichikawa N."/>
        </authorList>
    </citation>
    <scope>NUCLEOTIDE SEQUENCE [LARGE SCALE GENOMIC DNA]</scope>
    <source>
        <strain evidence="2 5">NBRC 101315</strain>
    </source>
</reference>
<evidence type="ECO:0000313" key="3">
    <source>
        <dbReference type="EMBL" id="KRN94685.1"/>
    </source>
</evidence>
<feature type="transmembrane region" description="Helical" evidence="1">
    <location>
        <begin position="5"/>
        <end position="24"/>
    </location>
</feature>
<evidence type="ECO:0000313" key="4">
    <source>
        <dbReference type="Proteomes" id="UP000051139"/>
    </source>
</evidence>
<sequence>MQRRILIAIISIAVIIFGSVVWLTEQAHLTGLPLFVLCIGAFILTTVLITLLQLWQLSHATKKQEPHDHE</sequence>
<name>A0A0R2L724_9LACO</name>
<gene>
    <name evidence="3" type="ORF">IV55_GL000453</name>
    <name evidence="2" type="ORF">LSI01_07080</name>
</gene>
<dbReference type="EMBL" id="JQCB01000013">
    <property type="protein sequence ID" value="KRN94685.1"/>
    <property type="molecule type" value="Genomic_DNA"/>
</dbReference>
<evidence type="ECO:0000256" key="1">
    <source>
        <dbReference type="SAM" id="Phobius"/>
    </source>
</evidence>
<dbReference type="STRING" id="348151.IV55_GL000453"/>
<keyword evidence="1" id="KW-0812">Transmembrane</keyword>
<feature type="transmembrane region" description="Helical" evidence="1">
    <location>
        <begin position="30"/>
        <end position="55"/>
    </location>
</feature>
<dbReference type="Proteomes" id="UP000051139">
    <property type="component" value="Unassembled WGS sequence"/>
</dbReference>
<dbReference type="RefSeq" id="WP_057811191.1">
    <property type="nucleotide sequence ID" value="NZ_BJUD01000009.1"/>
</dbReference>
<protein>
    <submittedName>
        <fullName evidence="3">Uncharacterized protein</fullName>
    </submittedName>
</protein>
<dbReference type="Proteomes" id="UP000321429">
    <property type="component" value="Unassembled WGS sequence"/>
</dbReference>
<reference evidence="3 4" key="1">
    <citation type="journal article" date="2015" name="Genome Announc.">
        <title>Expanding the biotechnology potential of lactobacilli through comparative genomics of 213 strains and associated genera.</title>
        <authorList>
            <person name="Sun Z."/>
            <person name="Harris H.M."/>
            <person name="McCann A."/>
            <person name="Guo C."/>
            <person name="Argimon S."/>
            <person name="Zhang W."/>
            <person name="Yang X."/>
            <person name="Jeffery I.B."/>
            <person name="Cooney J.C."/>
            <person name="Kagawa T.F."/>
            <person name="Liu W."/>
            <person name="Song Y."/>
            <person name="Salvetti E."/>
            <person name="Wrobel A."/>
            <person name="Rasinkangas P."/>
            <person name="Parkhill J."/>
            <person name="Rea M.C."/>
            <person name="O'Sullivan O."/>
            <person name="Ritari J."/>
            <person name="Douillard F.P."/>
            <person name="Paul Ross R."/>
            <person name="Yang R."/>
            <person name="Briner A.E."/>
            <person name="Felis G.E."/>
            <person name="de Vos W.M."/>
            <person name="Barrangou R."/>
            <person name="Klaenhammer T.R."/>
            <person name="Caufield P.W."/>
            <person name="Cui Y."/>
            <person name="Zhang H."/>
            <person name="O'Toole P.W."/>
        </authorList>
    </citation>
    <scope>NUCLEOTIDE SEQUENCE [LARGE SCALE GENOMIC DNA]</scope>
    <source>
        <strain evidence="3 4">DSM 22696</strain>
    </source>
</reference>
<comment type="caution">
    <text evidence="3">The sequence shown here is derived from an EMBL/GenBank/DDBJ whole genome shotgun (WGS) entry which is preliminary data.</text>
</comment>
<keyword evidence="1" id="KW-1133">Transmembrane helix</keyword>
<accession>A0A0R2L724</accession>
<dbReference type="PATRIC" id="fig|348151.3.peg.461"/>